<accession>Q17JE3</accession>
<dbReference type="PaxDb" id="7159-AAEL002074-PA"/>
<keyword evidence="1" id="KW-0812">Transmembrane</keyword>
<evidence type="ECO:0000256" key="1">
    <source>
        <dbReference type="SAM" id="Phobius"/>
    </source>
</evidence>
<evidence type="ECO:0000313" key="3">
    <source>
        <dbReference type="Proteomes" id="UP000682892"/>
    </source>
</evidence>
<evidence type="ECO:0000313" key="2">
    <source>
        <dbReference type="EMBL" id="EAT46760.1"/>
    </source>
</evidence>
<keyword evidence="1" id="KW-1133">Transmembrane helix</keyword>
<dbReference type="Proteomes" id="UP000682892">
    <property type="component" value="Chromosome 2"/>
</dbReference>
<reference evidence="2" key="1">
    <citation type="submission" date="2005-10" db="EMBL/GenBank/DDBJ databases">
        <authorList>
            <person name="Loftus B.J."/>
            <person name="Nene V.M."/>
            <person name="Hannick L.I."/>
            <person name="Bidwell S."/>
            <person name="Haas B."/>
            <person name="Amedeo P."/>
            <person name="Orvis J."/>
            <person name="Wortman J.R."/>
            <person name="White O.R."/>
            <person name="Salzberg S."/>
            <person name="Shumway M."/>
            <person name="Koo H."/>
            <person name="Zhao Y."/>
            <person name="Holmes M."/>
            <person name="Miller J."/>
            <person name="Schatz M."/>
            <person name="Pop M."/>
            <person name="Pai G."/>
            <person name="Utterback T."/>
            <person name="Rogers Y.-H."/>
            <person name="Kravitz S."/>
            <person name="Fraser C.M."/>
        </authorList>
    </citation>
    <scope>NUCLEOTIDE SEQUENCE</scope>
    <source>
        <strain evidence="2">Liverpool</strain>
    </source>
</reference>
<dbReference type="EMBL" id="CH477233">
    <property type="protein sequence ID" value="EAT46760.1"/>
    <property type="molecule type" value="Genomic_DNA"/>
</dbReference>
<gene>
    <name evidence="2" type="ORF">AaeL_AAEL002074</name>
</gene>
<dbReference type="eggNOG" id="ENOG502T8R5">
    <property type="taxonomic scope" value="Eukaryota"/>
</dbReference>
<keyword evidence="1" id="KW-0472">Membrane</keyword>
<organism evidence="2 3">
    <name type="scientific">Aedes aegypti</name>
    <name type="common">Yellowfever mosquito</name>
    <name type="synonym">Culex aegypti</name>
    <dbReference type="NCBI Taxonomy" id="7159"/>
    <lineage>
        <taxon>Eukaryota</taxon>
        <taxon>Metazoa</taxon>
        <taxon>Ecdysozoa</taxon>
        <taxon>Arthropoda</taxon>
        <taxon>Hexapoda</taxon>
        <taxon>Insecta</taxon>
        <taxon>Pterygota</taxon>
        <taxon>Neoptera</taxon>
        <taxon>Endopterygota</taxon>
        <taxon>Diptera</taxon>
        <taxon>Nematocera</taxon>
        <taxon>Culicoidea</taxon>
        <taxon>Culicidae</taxon>
        <taxon>Culicinae</taxon>
        <taxon>Aedini</taxon>
        <taxon>Aedes</taxon>
        <taxon>Stegomyia</taxon>
    </lineage>
</organism>
<feature type="transmembrane region" description="Helical" evidence="1">
    <location>
        <begin position="16"/>
        <end position="37"/>
    </location>
</feature>
<proteinExistence type="predicted"/>
<dbReference type="AlphaFoldDB" id="Q17JE3"/>
<dbReference type="OMA" id="YIFRAEQ"/>
<reference evidence="2" key="3">
    <citation type="submission" date="2012-09" db="EMBL/GenBank/DDBJ databases">
        <authorList>
            <consortium name="VectorBase"/>
        </authorList>
    </citation>
    <scope>NUCLEOTIDE SEQUENCE</scope>
    <source>
        <strain evidence="2">Liverpool</strain>
    </source>
</reference>
<dbReference type="PhylomeDB" id="Q17JE3"/>
<protein>
    <submittedName>
        <fullName evidence="2">AAEL002074-PA</fullName>
    </submittedName>
</protein>
<reference evidence="2" key="2">
    <citation type="journal article" date="2007" name="Science">
        <title>Genome sequence of Aedes aegypti, a major arbovirus vector.</title>
        <authorList>
            <person name="Nene V."/>
            <person name="Wortman J.R."/>
            <person name="Lawson D."/>
            <person name="Haas B."/>
            <person name="Kodira C."/>
            <person name="Tu Z.J."/>
            <person name="Loftus B."/>
            <person name="Xi Z."/>
            <person name="Megy K."/>
            <person name="Grabherr M."/>
            <person name="Ren Q."/>
            <person name="Zdobnov E.M."/>
            <person name="Lobo N.F."/>
            <person name="Campbell K.S."/>
            <person name="Brown S.E."/>
            <person name="Bonaldo M.F."/>
            <person name="Zhu J."/>
            <person name="Sinkins S.P."/>
            <person name="Hogenkamp D.G."/>
            <person name="Amedeo P."/>
            <person name="Arensburger P."/>
            <person name="Atkinson P.W."/>
            <person name="Bidwell S."/>
            <person name="Biedler J."/>
            <person name="Birney E."/>
            <person name="Bruggner R.V."/>
            <person name="Costas J."/>
            <person name="Coy M.R."/>
            <person name="Crabtree J."/>
            <person name="Crawford M."/>
            <person name="Debruyn B."/>
            <person name="Decaprio D."/>
            <person name="Eiglmeier K."/>
            <person name="Eisenstadt E."/>
            <person name="El-Dorry H."/>
            <person name="Gelbart W.M."/>
            <person name="Gomes S.L."/>
            <person name="Hammond M."/>
            <person name="Hannick L.I."/>
            <person name="Hogan J.R."/>
            <person name="Holmes M.H."/>
            <person name="Jaffe D."/>
            <person name="Johnston J.S."/>
            <person name="Kennedy R.C."/>
            <person name="Koo H."/>
            <person name="Kravitz S."/>
            <person name="Kriventseva E.V."/>
            <person name="Kulp D."/>
            <person name="Labutti K."/>
            <person name="Lee E."/>
            <person name="Li S."/>
            <person name="Lovin D.D."/>
            <person name="Mao C."/>
            <person name="Mauceli E."/>
            <person name="Menck C.F."/>
            <person name="Miller J.R."/>
            <person name="Montgomery P."/>
            <person name="Mori A."/>
            <person name="Nascimento A.L."/>
            <person name="Naveira H.F."/>
            <person name="Nusbaum C."/>
            <person name="O'leary S."/>
            <person name="Orvis J."/>
            <person name="Pertea M."/>
            <person name="Quesneville H."/>
            <person name="Reidenbach K.R."/>
            <person name="Rogers Y.H."/>
            <person name="Roth C.W."/>
            <person name="Schneider J.R."/>
            <person name="Schatz M."/>
            <person name="Shumway M."/>
            <person name="Stanke M."/>
            <person name="Stinson E.O."/>
            <person name="Tubio J.M."/>
            <person name="Vanzee J.P."/>
            <person name="Verjovski-Almeida S."/>
            <person name="Werner D."/>
            <person name="White O."/>
            <person name="Wyder S."/>
            <person name="Zeng Q."/>
            <person name="Zhao Q."/>
            <person name="Zhao Y."/>
            <person name="Hill C.A."/>
            <person name="Raikhel A.S."/>
            <person name="Soares M.B."/>
            <person name="Knudson D.L."/>
            <person name="Lee N.H."/>
            <person name="Galagan J."/>
            <person name="Salzberg S.L."/>
            <person name="Paulsen I.T."/>
            <person name="Dimopoulos G."/>
            <person name="Collins F.H."/>
            <person name="Birren B."/>
            <person name="Fraser-Liggett C.M."/>
            <person name="Severson D.W."/>
        </authorList>
    </citation>
    <scope>NUCLEOTIDE SEQUENCE [LARGE SCALE GENOMIC DNA]</scope>
    <source>
        <strain evidence="2">Liverpool</strain>
    </source>
</reference>
<name>Q17JE3_AEDAE</name>
<sequence length="77" mass="8857">MSTLVNMYRALRGSPVTLLGGAILITGSVMFVVKRVYEPYKARNRRAEAEYIADYLFRKEQESRGVEFHDDNVTLKD</sequence>